<dbReference type="GO" id="GO:0003677">
    <property type="term" value="F:DNA binding"/>
    <property type="evidence" value="ECO:0007669"/>
    <property type="project" value="UniProtKB-KW"/>
</dbReference>
<dbReference type="GO" id="GO:0006351">
    <property type="term" value="P:DNA-templated transcription"/>
    <property type="evidence" value="ECO:0007669"/>
    <property type="project" value="InterPro"/>
</dbReference>
<accession>A0AAD9FSR8</accession>
<dbReference type="PANTHER" id="PTHR31313">
    <property type="entry name" value="TY1 ENHANCER ACTIVATOR"/>
    <property type="match status" value="1"/>
</dbReference>
<organism evidence="10 11">
    <name type="scientific">Papiliotrema laurentii</name>
    <name type="common">Cryptococcus laurentii</name>
    <dbReference type="NCBI Taxonomy" id="5418"/>
    <lineage>
        <taxon>Eukaryota</taxon>
        <taxon>Fungi</taxon>
        <taxon>Dikarya</taxon>
        <taxon>Basidiomycota</taxon>
        <taxon>Agaricomycotina</taxon>
        <taxon>Tremellomycetes</taxon>
        <taxon>Tremellales</taxon>
        <taxon>Rhynchogastremaceae</taxon>
        <taxon>Papiliotrema</taxon>
    </lineage>
</organism>
<dbReference type="SMART" id="SM00066">
    <property type="entry name" value="GAL4"/>
    <property type="match status" value="1"/>
</dbReference>
<feature type="domain" description="Zn(2)-C6 fungal-type" evidence="9">
    <location>
        <begin position="17"/>
        <end position="79"/>
    </location>
</feature>
<keyword evidence="6" id="KW-0804">Transcription</keyword>
<dbReference type="PANTHER" id="PTHR31313:SF81">
    <property type="entry name" value="TY1 ENHANCER ACTIVATOR"/>
    <property type="match status" value="1"/>
</dbReference>
<evidence type="ECO:0000256" key="5">
    <source>
        <dbReference type="ARBA" id="ARBA00023125"/>
    </source>
</evidence>
<evidence type="ECO:0000256" key="2">
    <source>
        <dbReference type="ARBA" id="ARBA00022723"/>
    </source>
</evidence>
<dbReference type="CDD" id="cd12148">
    <property type="entry name" value="fungal_TF_MHR"/>
    <property type="match status" value="1"/>
</dbReference>
<dbReference type="Pfam" id="PF04082">
    <property type="entry name" value="Fungal_trans"/>
    <property type="match status" value="1"/>
</dbReference>
<keyword evidence="5" id="KW-0238">DNA-binding</keyword>
<evidence type="ECO:0000256" key="7">
    <source>
        <dbReference type="ARBA" id="ARBA00023242"/>
    </source>
</evidence>
<proteinExistence type="predicted"/>
<gene>
    <name evidence="10" type="ORF">DB88DRAFT_509139</name>
</gene>
<dbReference type="Gene3D" id="4.10.240.10">
    <property type="entry name" value="Zn(2)-C6 fungal-type DNA-binding domain"/>
    <property type="match status" value="1"/>
</dbReference>
<feature type="region of interest" description="Disordered" evidence="8">
    <location>
        <begin position="323"/>
        <end position="388"/>
    </location>
</feature>
<dbReference type="PROSITE" id="PS50048">
    <property type="entry name" value="ZN2_CY6_FUNGAL_2"/>
    <property type="match status" value="1"/>
</dbReference>
<dbReference type="GO" id="GO:0008270">
    <property type="term" value="F:zinc ion binding"/>
    <property type="evidence" value="ECO:0007669"/>
    <property type="project" value="InterPro"/>
</dbReference>
<keyword evidence="2" id="KW-0479">Metal-binding</keyword>
<dbReference type="AlphaFoldDB" id="A0AAD9FSR8"/>
<evidence type="ECO:0000256" key="8">
    <source>
        <dbReference type="SAM" id="MobiDB-lite"/>
    </source>
</evidence>
<evidence type="ECO:0000256" key="4">
    <source>
        <dbReference type="ARBA" id="ARBA00023015"/>
    </source>
</evidence>
<dbReference type="EMBL" id="JAODAN010000003">
    <property type="protein sequence ID" value="KAK1925474.1"/>
    <property type="molecule type" value="Genomic_DNA"/>
</dbReference>
<evidence type="ECO:0000259" key="9">
    <source>
        <dbReference type="PROSITE" id="PS50048"/>
    </source>
</evidence>
<feature type="compositionally biased region" description="Polar residues" evidence="8">
    <location>
        <begin position="323"/>
        <end position="353"/>
    </location>
</feature>
<name>A0AAD9FSR8_PAPLA</name>
<evidence type="ECO:0000256" key="6">
    <source>
        <dbReference type="ARBA" id="ARBA00023163"/>
    </source>
</evidence>
<dbReference type="GO" id="GO:0000981">
    <property type="term" value="F:DNA-binding transcription factor activity, RNA polymerase II-specific"/>
    <property type="evidence" value="ECO:0007669"/>
    <property type="project" value="InterPro"/>
</dbReference>
<evidence type="ECO:0000256" key="1">
    <source>
        <dbReference type="ARBA" id="ARBA00004123"/>
    </source>
</evidence>
<dbReference type="SUPFAM" id="SSF57701">
    <property type="entry name" value="Zn2/Cys6 DNA-binding domain"/>
    <property type="match status" value="1"/>
</dbReference>
<keyword evidence="3" id="KW-0862">Zinc</keyword>
<comment type="caution">
    <text evidence="10">The sequence shown here is derived from an EMBL/GenBank/DDBJ whole genome shotgun (WGS) entry which is preliminary data.</text>
</comment>
<feature type="region of interest" description="Disordered" evidence="8">
    <location>
        <begin position="1039"/>
        <end position="1059"/>
    </location>
</feature>
<dbReference type="Proteomes" id="UP001182556">
    <property type="component" value="Unassembled WGS sequence"/>
</dbReference>
<protein>
    <recommendedName>
        <fullName evidence="9">Zn(2)-C6 fungal-type domain-containing protein</fullName>
    </recommendedName>
</protein>
<keyword evidence="7" id="KW-0539">Nucleus</keyword>
<dbReference type="InterPro" id="IPR036864">
    <property type="entry name" value="Zn2-C6_fun-type_DNA-bd_sf"/>
</dbReference>
<comment type="subcellular location">
    <subcellularLocation>
        <location evidence="1">Nucleus</location>
    </subcellularLocation>
</comment>
<keyword evidence="11" id="KW-1185">Reference proteome</keyword>
<reference evidence="10" key="1">
    <citation type="submission" date="2023-02" db="EMBL/GenBank/DDBJ databases">
        <title>Identification and recombinant expression of a fungal hydrolase from Papiliotrema laurentii that hydrolyzes apple cutin and clears colloidal polyester polyurethane.</title>
        <authorList>
            <consortium name="DOE Joint Genome Institute"/>
            <person name="Roman V.A."/>
            <person name="Bojanowski C."/>
            <person name="Crable B.R."/>
            <person name="Wagner D.N."/>
            <person name="Hung C.S."/>
            <person name="Nadeau L.J."/>
            <person name="Schratz L."/>
            <person name="Haridas S."/>
            <person name="Pangilinan J."/>
            <person name="Lipzen A."/>
            <person name="Na H."/>
            <person name="Yan M."/>
            <person name="Ng V."/>
            <person name="Grigoriev I.V."/>
            <person name="Spatafora J.W."/>
            <person name="Barlow D."/>
            <person name="Biffinger J."/>
            <person name="Kelley-Loughnane N."/>
            <person name="Varaljay V.A."/>
            <person name="Crookes-Goodson W.J."/>
        </authorList>
    </citation>
    <scope>NUCLEOTIDE SEQUENCE</scope>
    <source>
        <strain evidence="10">5307AH</strain>
    </source>
</reference>
<dbReference type="InterPro" id="IPR051615">
    <property type="entry name" value="Transcr_Regulatory_Elem"/>
</dbReference>
<evidence type="ECO:0000256" key="3">
    <source>
        <dbReference type="ARBA" id="ARBA00022833"/>
    </source>
</evidence>
<dbReference type="GO" id="GO:0005634">
    <property type="term" value="C:nucleus"/>
    <property type="evidence" value="ECO:0007669"/>
    <property type="project" value="UniProtKB-SubCell"/>
</dbReference>
<dbReference type="InterPro" id="IPR007219">
    <property type="entry name" value="XnlR_reg_dom"/>
</dbReference>
<sequence>MSTSDPEPKKKRRQNVACDSCKLRRVKCDLTELLAGAGLFEPSSSTSATVEPPPLHVLIRENPDVECSNCRRKGVRCTMEQILNPTRPNKGGKRIEEARKRYGPSEVGSSQAQLEIQGGIDAGSIGQDGDNATGGMFGIDWAQMGGSALPPMSEEEFGDLLSAGLSVPTSNPYDPVTDPPWDANATATFEALFSQANSVQPDLTQALRDDNSVQLDSFPELLECNGSHFSTASVPSTGGEESFTGEATPDISHQEAAWIWLHLHGQSASPAGVPPAQPQHTGPRFMTDHHSGLEDHLPKSRASPMINPDVEFDATRTAFVSRSANELTTSTPRSVATPGSASTSGLTRQSTPISIYFQAGEPASNGLVPGRKRMRGEISPSPQGEDPWKIWEEDDGMSRIVKWGRRETVQQQLADRALGTELSKHLVQSFFHCVHPSFPSLSPEGFFLEWERAGRRSDRMTPAQEALCAVMEAWGARYSDSPVVLGLPPSKAALAPKVVQPDGTLAPGSQARAHWGRARLGVCNALVDRARKLIDQHGLMRAPSVTGIQALLLYNQMLQLTDQPSRAAKQYMESVMIQSTVVEQLKLLQLMWDSTGEIPSEEGELPSSVGQMRMKQRRIFWTVVVSDAFNAAASGEEPRIPDDELESVAKWISDVEAKLPLSTFKMLAFFLSCYHRLSLTARLVARRITKPNRKPGTVNVDDFAAALRHAWAQVKSIHRDITEVTAELLLSCKHSLIGFSPVHYITNLRLSCPFLLLVMHQALREQLDFRKNLRESFIVVDPPPSPSESAQSQRPENRETAILDELHFQSVDMILDNCRNQMYMYQVILPTGMVQSAAIFLRVLIASVQFLAEVPTVEQGYPSDTLGGHGWTWEAKQKEVNICVDALYQLGWAWADVAEALEGVMLAMERMTPTKEELDAYAARSPPTDQKLVVAKQAAESKEQKLFSRAMGFWPIQSVPKLIEDAMQNLSIQDDLDLTSPAVPWEELRALKQSPTDDGSVSEVWTGTAPAELKASLARMGQVDHDLASAADMLDSVPWRSNGNGRHSPSLADRIGQKASDLAQGSAARLDDAYQHTGAKPASRLFDTGEPAAKRQQVSSNQPVTQLEGLEGRYTWTSGPPNIADIGTFWDFERNKWIDFHLTGAGEGEISAATGAAEMETGTHETTASFVDELLRSMENS</sequence>
<evidence type="ECO:0000313" key="10">
    <source>
        <dbReference type="EMBL" id="KAK1925474.1"/>
    </source>
</evidence>
<dbReference type="InterPro" id="IPR001138">
    <property type="entry name" value="Zn2Cys6_DnaBD"/>
</dbReference>
<evidence type="ECO:0000313" key="11">
    <source>
        <dbReference type="Proteomes" id="UP001182556"/>
    </source>
</evidence>
<keyword evidence="4" id="KW-0805">Transcription regulation</keyword>
<dbReference type="CDD" id="cd00067">
    <property type="entry name" value="GAL4"/>
    <property type="match status" value="1"/>
</dbReference>